<reference evidence="3 4" key="1">
    <citation type="submission" date="2020-04" db="EMBL/GenBank/DDBJ databases">
        <title>MicrobeNet Type strains.</title>
        <authorList>
            <person name="Nicholson A.C."/>
        </authorList>
    </citation>
    <scope>NUCLEOTIDE SEQUENCE [LARGE SCALE GENOMIC DNA]</scope>
    <source>
        <strain evidence="3 4">JCM 3332</strain>
    </source>
</reference>
<evidence type="ECO:0000313" key="3">
    <source>
        <dbReference type="EMBL" id="NKY58457.1"/>
    </source>
</evidence>
<dbReference type="Gene3D" id="3.40.50.150">
    <property type="entry name" value="Vaccinia Virus protein VP39"/>
    <property type="match status" value="1"/>
</dbReference>
<sequence>MGEAISLGEVQETLLIPLYGRAQDAGRPDSILRDTRAIELVAAIDYDFAKFRGPSLAGSVLRASIFDGYLRSYLAQHPEATVVDLGCGLSTRFDRLDNGRLHWFDLDLPDTIALRRTFFADSDRYTMIEGSILDDDWFEQVREPGGPVFLLSEAVLLYFPAETVHATLAQLAKGFPGSRLVLDTGGKAMMGTQDRNPVFKQVSARMKWVCDDPAALEPHGVRLLESRTFATPQPAVAYTWPLRYRLGMKIMRAVFPPPVTTYKLNLFETTGSSAETGPTNSLGPANSE</sequence>
<dbReference type="Proteomes" id="UP000570678">
    <property type="component" value="Unassembled WGS sequence"/>
</dbReference>
<organism evidence="3 4">
    <name type="scientific">Nocardia flavorosea</name>
    <dbReference type="NCBI Taxonomy" id="53429"/>
    <lineage>
        <taxon>Bacteria</taxon>
        <taxon>Bacillati</taxon>
        <taxon>Actinomycetota</taxon>
        <taxon>Actinomycetes</taxon>
        <taxon>Mycobacteriales</taxon>
        <taxon>Nocardiaceae</taxon>
        <taxon>Nocardia</taxon>
    </lineage>
</organism>
<dbReference type="EMBL" id="JAAXOT010000010">
    <property type="protein sequence ID" value="NKY58457.1"/>
    <property type="molecule type" value="Genomic_DNA"/>
</dbReference>
<accession>A0A846YHG1</accession>
<evidence type="ECO:0000256" key="1">
    <source>
        <dbReference type="ARBA" id="ARBA00022603"/>
    </source>
</evidence>
<evidence type="ECO:0000256" key="2">
    <source>
        <dbReference type="ARBA" id="ARBA00022679"/>
    </source>
</evidence>
<protein>
    <submittedName>
        <fullName evidence="3">Class I SAM-dependent methyltransferase</fullName>
    </submittedName>
</protein>
<dbReference type="PANTHER" id="PTHR43619">
    <property type="entry name" value="S-ADENOSYL-L-METHIONINE-DEPENDENT METHYLTRANSFERASE YKTD-RELATED"/>
    <property type="match status" value="1"/>
</dbReference>
<dbReference type="InterPro" id="IPR016874">
    <property type="entry name" value="TcmP-like"/>
</dbReference>
<dbReference type="GO" id="GO:0032259">
    <property type="term" value="P:methylation"/>
    <property type="evidence" value="ECO:0007669"/>
    <property type="project" value="UniProtKB-KW"/>
</dbReference>
<comment type="caution">
    <text evidence="3">The sequence shown here is derived from an EMBL/GenBank/DDBJ whole genome shotgun (WGS) entry which is preliminary data.</text>
</comment>
<keyword evidence="1 3" id="KW-0489">Methyltransferase</keyword>
<dbReference type="Pfam" id="PF04072">
    <property type="entry name" value="LCM"/>
    <property type="match status" value="1"/>
</dbReference>
<dbReference type="InterPro" id="IPR029063">
    <property type="entry name" value="SAM-dependent_MTases_sf"/>
</dbReference>
<dbReference type="PANTHER" id="PTHR43619:SF2">
    <property type="entry name" value="S-ADENOSYL-L-METHIONINE-DEPENDENT METHYLTRANSFERASES SUPERFAMILY PROTEIN"/>
    <property type="match status" value="1"/>
</dbReference>
<keyword evidence="4" id="KW-1185">Reference proteome</keyword>
<evidence type="ECO:0000313" key="4">
    <source>
        <dbReference type="Proteomes" id="UP000570678"/>
    </source>
</evidence>
<dbReference type="InterPro" id="IPR007213">
    <property type="entry name" value="Ppm1/Ppm2/Tcmp"/>
</dbReference>
<dbReference type="PIRSF" id="PIRSF028177">
    <property type="entry name" value="Polyketide_synth_Omtfrase_TcmP"/>
    <property type="match status" value="1"/>
</dbReference>
<name>A0A846YHG1_9NOCA</name>
<keyword evidence="2 3" id="KW-0808">Transferase</keyword>
<dbReference type="SUPFAM" id="SSF53335">
    <property type="entry name" value="S-adenosyl-L-methionine-dependent methyltransferases"/>
    <property type="match status" value="1"/>
</dbReference>
<dbReference type="RefSeq" id="WP_062979431.1">
    <property type="nucleotide sequence ID" value="NZ_JAAXOT010000010.1"/>
</dbReference>
<proteinExistence type="predicted"/>
<gene>
    <name evidence="3" type="ORF">HGA15_20400</name>
</gene>
<dbReference type="AlphaFoldDB" id="A0A846YHG1"/>
<dbReference type="GO" id="GO:0008168">
    <property type="term" value="F:methyltransferase activity"/>
    <property type="evidence" value="ECO:0007669"/>
    <property type="project" value="UniProtKB-KW"/>
</dbReference>